<dbReference type="PANTHER" id="PTHR42937:SF1">
    <property type="entry name" value="DIAMINOPROPIONATE AMMONIA-LYASE"/>
    <property type="match status" value="1"/>
</dbReference>
<dbReference type="EMBL" id="JPKY01000143">
    <property type="protein sequence ID" value="KFH41161.1"/>
    <property type="molecule type" value="Genomic_DNA"/>
</dbReference>
<dbReference type="HOGENOM" id="CLU_021802_8_4_1"/>
<accession>A0A086SVM9</accession>
<dbReference type="OrthoDB" id="10059875at2759"/>
<protein>
    <submittedName>
        <fullName evidence="3">Diaminopropionate ammonia-lyase-like protein</fullName>
    </submittedName>
</protein>
<reference evidence="4" key="1">
    <citation type="journal article" date="2014" name="Genome Announc.">
        <title>Genome sequence and annotation of Acremonium chrysogenum, producer of the beta-lactam antibiotic cephalosporin C.</title>
        <authorList>
            <person name="Terfehr D."/>
            <person name="Dahlmann T.A."/>
            <person name="Specht T."/>
            <person name="Zadra I."/>
            <person name="Kuernsteiner H."/>
            <person name="Kueck U."/>
        </authorList>
    </citation>
    <scope>NUCLEOTIDE SEQUENCE [LARGE SCALE GENOMIC DNA]</scope>
    <source>
        <strain evidence="4">ATCC 11550 / CBS 779.69 / DSM 880 / IAM 14645 / JCM 23072 / IMI 49137</strain>
    </source>
</reference>
<name>A0A086SVM9_HAPC1</name>
<proteinExistence type="predicted"/>
<feature type="domain" description="Tryptophan synthase beta chain-like PALP" evidence="2">
    <location>
        <begin position="40"/>
        <end position="358"/>
    </location>
</feature>
<dbReference type="SUPFAM" id="SSF53686">
    <property type="entry name" value="Tryptophan synthase beta subunit-like PLP-dependent enzymes"/>
    <property type="match status" value="1"/>
</dbReference>
<dbReference type="Gene3D" id="3.40.50.1100">
    <property type="match status" value="2"/>
</dbReference>
<dbReference type="STRING" id="857340.A0A086SVM9"/>
<dbReference type="InterPro" id="IPR036052">
    <property type="entry name" value="TrpB-like_PALP_sf"/>
</dbReference>
<organism evidence="3 4">
    <name type="scientific">Hapsidospora chrysogenum (strain ATCC 11550 / CBS 779.69 / DSM 880 / IAM 14645 / JCM 23072 / IMI 49137)</name>
    <name type="common">Acremonium chrysogenum</name>
    <dbReference type="NCBI Taxonomy" id="857340"/>
    <lineage>
        <taxon>Eukaryota</taxon>
        <taxon>Fungi</taxon>
        <taxon>Dikarya</taxon>
        <taxon>Ascomycota</taxon>
        <taxon>Pezizomycotina</taxon>
        <taxon>Sordariomycetes</taxon>
        <taxon>Hypocreomycetidae</taxon>
        <taxon>Hypocreales</taxon>
        <taxon>Bionectriaceae</taxon>
        <taxon>Hapsidospora</taxon>
    </lineage>
</organism>
<dbReference type="Pfam" id="PF00291">
    <property type="entry name" value="PALP"/>
    <property type="match status" value="1"/>
</dbReference>
<keyword evidence="4" id="KW-1185">Reference proteome</keyword>
<sequence length="380" mass="40060">MTPSRREVHFNSRVSSLKDSAAPKSPDDLVTEFHKRLPRYAPSPLISLGGIARETGVGAVYVKDESSRLGLPSFKILGASWGMFRAITQRLNLPLGTSIDALRDILAASRPLKLYAATDGNHGRAVARMGAILSLPVEVHVPACMAPATIELIESEGAVVVKSAGSYEDAIAAAHEAATLCDGGILVQDTAFEGYEDIPAWIVDGYSTMLREVDDQLGDKSVDLVITPVGVGSLAQSVVTHFKAPGRQAAVVTVEPDTAACLWMSLRKGEPVITRTTPTIMAGLDCGAVSTIAWPLLKAGVDASVTVSDYEAHLAAVDLRSMGVDAGPCGSAPLAALRRLTAEEKSKLGFTRDSVILLLCTEASREYDIPRDVAVDGAVA</sequence>
<dbReference type="GO" id="GO:0016829">
    <property type="term" value="F:lyase activity"/>
    <property type="evidence" value="ECO:0007669"/>
    <property type="project" value="UniProtKB-KW"/>
</dbReference>
<dbReference type="PANTHER" id="PTHR42937">
    <property type="match status" value="1"/>
</dbReference>
<feature type="region of interest" description="Disordered" evidence="1">
    <location>
        <begin position="1"/>
        <end position="26"/>
    </location>
</feature>
<dbReference type="InterPro" id="IPR001926">
    <property type="entry name" value="TrpB-like_PALP"/>
</dbReference>
<evidence type="ECO:0000313" key="4">
    <source>
        <dbReference type="Proteomes" id="UP000029964"/>
    </source>
</evidence>
<evidence type="ECO:0000256" key="1">
    <source>
        <dbReference type="SAM" id="MobiDB-lite"/>
    </source>
</evidence>
<evidence type="ECO:0000313" key="3">
    <source>
        <dbReference type="EMBL" id="KFH41161.1"/>
    </source>
</evidence>
<evidence type="ECO:0000259" key="2">
    <source>
        <dbReference type="Pfam" id="PF00291"/>
    </source>
</evidence>
<dbReference type="AlphaFoldDB" id="A0A086SVM9"/>
<keyword evidence="3" id="KW-0456">Lyase</keyword>
<comment type="caution">
    <text evidence="3">The sequence shown here is derived from an EMBL/GenBank/DDBJ whole genome shotgun (WGS) entry which is preliminary data.</text>
</comment>
<dbReference type="Proteomes" id="UP000029964">
    <property type="component" value="Unassembled WGS sequence"/>
</dbReference>
<feature type="compositionally biased region" description="Basic and acidic residues" evidence="1">
    <location>
        <begin position="1"/>
        <end position="10"/>
    </location>
</feature>
<gene>
    <name evidence="3" type="ORF">ACRE_081320</name>
</gene>